<accession>K0KEG7</accession>
<keyword evidence="3" id="KW-1185">Reference proteome</keyword>
<evidence type="ECO:0000313" key="2">
    <source>
        <dbReference type="EMBL" id="CCH41291.1"/>
    </source>
</evidence>
<dbReference type="eggNOG" id="ENOG502S1IW">
    <property type="taxonomic scope" value="Eukaryota"/>
</dbReference>
<feature type="compositionally biased region" description="Basic residues" evidence="1">
    <location>
        <begin position="410"/>
        <end position="429"/>
    </location>
</feature>
<dbReference type="EMBL" id="CAIF01000015">
    <property type="protein sequence ID" value="CCH41291.1"/>
    <property type="molecule type" value="Genomic_DNA"/>
</dbReference>
<dbReference type="SUPFAM" id="SSF56112">
    <property type="entry name" value="Protein kinase-like (PK-like)"/>
    <property type="match status" value="1"/>
</dbReference>
<dbReference type="Proteomes" id="UP000009328">
    <property type="component" value="Unassembled WGS sequence"/>
</dbReference>
<dbReference type="STRING" id="1206466.K0KEG7"/>
<organism evidence="2 3">
    <name type="scientific">Wickerhamomyces ciferrii (strain ATCC 14091 / BCRC 22168 / CBS 111 / JCM 3599 / NBRC 0793 / NRRL Y-1031 F-60-10)</name>
    <name type="common">Yeast</name>
    <name type="synonym">Pichia ciferrii</name>
    <dbReference type="NCBI Taxonomy" id="1206466"/>
    <lineage>
        <taxon>Eukaryota</taxon>
        <taxon>Fungi</taxon>
        <taxon>Dikarya</taxon>
        <taxon>Ascomycota</taxon>
        <taxon>Saccharomycotina</taxon>
        <taxon>Saccharomycetes</taxon>
        <taxon>Phaffomycetales</taxon>
        <taxon>Wickerhamomycetaceae</taxon>
        <taxon>Wickerhamomyces</taxon>
    </lineage>
</organism>
<evidence type="ECO:0008006" key="4">
    <source>
        <dbReference type="Google" id="ProtNLM"/>
    </source>
</evidence>
<evidence type="ECO:0000256" key="1">
    <source>
        <dbReference type="SAM" id="MobiDB-lite"/>
    </source>
</evidence>
<gene>
    <name evidence="2" type="ORF">BN7_828</name>
</gene>
<sequence length="711" mass="82207">MEGEKPKYFIHLWKIYAAAHIVDGKIPNELPLTAGGSHVSNSTISDSNSIFSRSFKSIHLDPKFDPEEIKDEEFFLNVAELESFIKFSLNKMEEQSAVVVLSTLLRTFNLLHGADVDSSSDSDDFNSNSDESTRSDSDESSSTQQDLKNLREGAMNEMIINPLITFFNKLLVVHGKYKFNTNMPKKIKPKKPSQVWESHKAHNDGEYPKQLINRIMFHNCKLDIAITLKSGHKKTSVCAIEMKGKDVSGVLEKLKDTKKFSKLAKAFRQSAQYQIFLKVNTYMISNFSKTIYFEYPLKGSKWISRNQKKVYFTGKSLRYRVFDNSGSTPPHSIQLQLLLMLKAYDAFKRNSITDDWLKDSNGQYLLDEQSYRSMDEGWKPDLFSPFIVSLFKRGFKKKLESSGREGQVVGKKKQRSLNSFKKKSSKRVGKGIAPYRSKDDEKSAGTTTISGTRQKTEKKSIPSSILFPEKPDFHVLNYTLLSSFSNSRSTKIISFLNTNHLSRGNKTFSNERVFFKIFDVVNLQSLHSYITAAGMPRYQKEVQKFTESEINIMASLEGHSKDFKHILESLKKTYVREITALRKISQWNSTHSIKEQINSPKLLQYGWTYLELPFEGKYGYAYWGPFICTEYLEFINDNEYKDNPKRIKNLNRQIEILLNAGIDHNDFKKDNFCFDKFDQAFFVDFDQCVIDDNRYLKNFDFQRIYPNEKCS</sequence>
<reference evidence="2 3" key="1">
    <citation type="journal article" date="2012" name="Eukaryot. Cell">
        <title>Draft genome sequence of Wickerhamomyces ciferrii NRRL Y-1031 F-60-10.</title>
        <authorList>
            <person name="Schneider J."/>
            <person name="Andrea H."/>
            <person name="Blom J."/>
            <person name="Jaenicke S."/>
            <person name="Ruckert C."/>
            <person name="Schorsch C."/>
            <person name="Szczepanowski R."/>
            <person name="Farwick M."/>
            <person name="Goesmann A."/>
            <person name="Puhler A."/>
            <person name="Schaffer S."/>
            <person name="Tauch A."/>
            <person name="Kohler T."/>
            <person name="Brinkrolf K."/>
        </authorList>
    </citation>
    <scope>NUCLEOTIDE SEQUENCE [LARGE SCALE GENOMIC DNA]</scope>
    <source>
        <strain evidence="3">ATCC 14091 / BCRC 22168 / CBS 111 / JCM 3599 / NBRC 0793 / NRRL Y-1031 F-60-10</strain>
    </source>
</reference>
<comment type="caution">
    <text evidence="2">The sequence shown here is derived from an EMBL/GenBank/DDBJ whole genome shotgun (WGS) entry which is preliminary data.</text>
</comment>
<feature type="region of interest" description="Disordered" evidence="1">
    <location>
        <begin position="402"/>
        <end position="461"/>
    </location>
</feature>
<protein>
    <recommendedName>
        <fullName evidence="4">Protein kinase domain-containing protein</fullName>
    </recommendedName>
</protein>
<dbReference type="HOGENOM" id="CLU_011974_0_0_1"/>
<dbReference type="AlphaFoldDB" id="K0KEG7"/>
<dbReference type="InterPro" id="IPR011009">
    <property type="entry name" value="Kinase-like_dom_sf"/>
</dbReference>
<feature type="compositionally biased region" description="Polar residues" evidence="1">
    <location>
        <begin position="444"/>
        <end position="453"/>
    </location>
</feature>
<dbReference type="InParanoid" id="K0KEG7"/>
<proteinExistence type="predicted"/>
<name>K0KEG7_WICCF</name>
<feature type="region of interest" description="Disordered" evidence="1">
    <location>
        <begin position="117"/>
        <end position="146"/>
    </location>
</feature>
<evidence type="ECO:0000313" key="3">
    <source>
        <dbReference type="Proteomes" id="UP000009328"/>
    </source>
</evidence>